<sequence>MQRWRLPRILLVLFLAAMLLPGGKVTAQDDAARDPSFLERRLEALIPGLRVEGLEGALRGAPTADRITLSDQLGVWLTLRDVRLNLARTALLRGVVRLEALEAALLRVDRLPVAAPAAIPTQAGEQPAPGQGGVLPGLPDLPVDLALDRLVVQRLELDPAVLGQAAAFSLTGSAALQSGRLAADLALRRLDREGSITLDLSLAPGEDRLNAQLAVQEPEGGLVPSLLGLPQHPLSLTLSLDGPAAGAALTAAARLGPDIALEAEGTIRALADGAFGAQLRGQLQAAPLLPVPDAGAFFPLRFTLDADRPAEGLLTLTQLQVETPVGQASAAGTLDLAQEVPELTLQLALGDSAPLRALLPPGLAWDSLRGEMRVTGTFAAPQLRLEATPQGLATGIAQADAVLGDSPTLSGTAAPAPRRVDLVVQGAAGRLGVAGSLAAPLDATARLSLPRLEVLGPASSGALEAVARLGGTLADPTITLNASSDRITLAGRVLEGLGLEARIENPTTAPRAQAQLQATLEGLPLELALRGQPQGALLQLDQARLSLGPAVLTATGLIDPDALLFDGSARLEAGALAPLARLAGLAGLEGRLQAQGSFAPRDGVQGFDLRLDAPRLAYAGSAGRIAATVEGTPQAMAWSVQAEAEQGAVSANGRLLAVEQGWRLNLAALRAEALGQAIGLAAPAQIVLGADGGLRLASPLGLTVPHGGRVQLAGRWGPQRADLSATLSSIPAALTGPFLPELSPEGSLSGTVRVTGPVAEPVVEATLRGSGLRPGASWSQGLPALGLRAEARWAAGAARLRAEIEAGRAGRLTLAATLPQGFGPAAPLQASLDGNLALQPLAGPFLAAGADRVTGQLQLALRAEGTLAEPRLGGRATLSGGEYRNPVYGIRISDIAGSVVGAGTRLVVQRLRGRTAGGGSIALQGAVDLGAAGLPAELRLTARDARPAVSDLITAVVDAELRLDGPLLADALLAGQVRIQRAEIRIPRSLPASLPVLDGVQVRGRPPPGAILPPAAQPAEASLPTPQGLPAIRLDVAISAPGRIFVRGRGVDAELGGELRIGGTLPDPVPQGGFELRRGTLQVLARRLTFDRGRIDFAGGTLTPRLDLVARSEAGGTSITIAVQGTPAAPEITFSSSPELPQDEILARLLFDRSTDRLSPFEVLQIAEAIAQLTGVGGGSQALDRLRGALGLDRLGVAGDGAVEGTGAGPTAEAGRYVAPGVYLGLRQGVQSGQTGVGVEVEITPRLKLEGETATGPAGDRLGLTYEFEY</sequence>
<evidence type="ECO:0000256" key="3">
    <source>
        <dbReference type="ARBA" id="ARBA00022989"/>
    </source>
</evidence>
<keyword evidence="3" id="KW-1133">Transmembrane helix</keyword>
<gene>
    <name evidence="6" type="ORF">ACFOD3_02140</name>
</gene>
<keyword evidence="7" id="KW-1185">Reference proteome</keyword>
<evidence type="ECO:0000256" key="2">
    <source>
        <dbReference type="ARBA" id="ARBA00022692"/>
    </source>
</evidence>
<evidence type="ECO:0000313" key="7">
    <source>
        <dbReference type="Proteomes" id="UP001595420"/>
    </source>
</evidence>
<comment type="caution">
    <text evidence="6">The sequence shown here is derived from an EMBL/GenBank/DDBJ whole genome shotgun (WGS) entry which is preliminary data.</text>
</comment>
<name>A0ABV7BP58_9PROT</name>
<dbReference type="PANTHER" id="PTHR36985:SF1">
    <property type="entry name" value="TRANSLOCATION AND ASSEMBLY MODULE SUBUNIT TAMB"/>
    <property type="match status" value="1"/>
</dbReference>
<evidence type="ECO:0000313" key="6">
    <source>
        <dbReference type="EMBL" id="MFC2998671.1"/>
    </source>
</evidence>
<evidence type="ECO:0000256" key="4">
    <source>
        <dbReference type="ARBA" id="ARBA00023136"/>
    </source>
</evidence>
<evidence type="ECO:0000256" key="1">
    <source>
        <dbReference type="ARBA" id="ARBA00004167"/>
    </source>
</evidence>
<organism evidence="6 7">
    <name type="scientific">Falsiroseomonas tokyonensis</name>
    <dbReference type="NCBI Taxonomy" id="430521"/>
    <lineage>
        <taxon>Bacteria</taxon>
        <taxon>Pseudomonadati</taxon>
        <taxon>Pseudomonadota</taxon>
        <taxon>Alphaproteobacteria</taxon>
        <taxon>Acetobacterales</taxon>
        <taxon>Roseomonadaceae</taxon>
        <taxon>Falsiroseomonas</taxon>
    </lineage>
</organism>
<accession>A0ABV7BP58</accession>
<evidence type="ECO:0000259" key="5">
    <source>
        <dbReference type="Pfam" id="PF04357"/>
    </source>
</evidence>
<keyword evidence="4" id="KW-0472">Membrane</keyword>
<dbReference type="EMBL" id="JBHRSB010000001">
    <property type="protein sequence ID" value="MFC2998671.1"/>
    <property type="molecule type" value="Genomic_DNA"/>
</dbReference>
<comment type="subcellular location">
    <subcellularLocation>
        <location evidence="1">Membrane</location>
        <topology evidence="1">Single-pass membrane protein</topology>
    </subcellularLocation>
</comment>
<dbReference type="PANTHER" id="PTHR36985">
    <property type="entry name" value="TRANSLOCATION AND ASSEMBLY MODULE SUBUNIT TAMB"/>
    <property type="match status" value="1"/>
</dbReference>
<protein>
    <submittedName>
        <fullName evidence="6">Translocation/assembly module TamB domain-containing protein</fullName>
    </submittedName>
</protein>
<reference evidence="7" key="1">
    <citation type="journal article" date="2019" name="Int. J. Syst. Evol. Microbiol.">
        <title>The Global Catalogue of Microorganisms (GCM) 10K type strain sequencing project: providing services to taxonomists for standard genome sequencing and annotation.</title>
        <authorList>
            <consortium name="The Broad Institute Genomics Platform"/>
            <consortium name="The Broad Institute Genome Sequencing Center for Infectious Disease"/>
            <person name="Wu L."/>
            <person name="Ma J."/>
        </authorList>
    </citation>
    <scope>NUCLEOTIDE SEQUENCE [LARGE SCALE GENOMIC DNA]</scope>
    <source>
        <strain evidence="7">CGMCC 1.16855</strain>
    </source>
</reference>
<proteinExistence type="predicted"/>
<dbReference type="Proteomes" id="UP001595420">
    <property type="component" value="Unassembled WGS sequence"/>
</dbReference>
<keyword evidence="2" id="KW-0812">Transmembrane</keyword>
<dbReference type="RefSeq" id="WP_216834167.1">
    <property type="nucleotide sequence ID" value="NZ_JAFNJS010000001.1"/>
</dbReference>
<feature type="domain" description="Translocation and assembly module TamB C-terminal" evidence="5">
    <location>
        <begin position="909"/>
        <end position="1270"/>
    </location>
</feature>
<dbReference type="Pfam" id="PF04357">
    <property type="entry name" value="TamB"/>
    <property type="match status" value="1"/>
</dbReference>
<dbReference type="InterPro" id="IPR007452">
    <property type="entry name" value="TamB_C"/>
</dbReference>